<sequence>MQRCGSVMLAVTGRVSCDGSVDRKSVNHWAVPWPVPLLTPLLPVRLVCVASGDWYDFVGRLQPKLTGEK</sequence>
<reference evidence="1" key="1">
    <citation type="submission" date="2023-10" db="EMBL/GenBank/DDBJ databases">
        <title>Chromosome-level genome of the transformable northern wattle, Acacia crassicarpa.</title>
        <authorList>
            <person name="Massaro I."/>
            <person name="Sinha N.R."/>
            <person name="Poethig S."/>
            <person name="Leichty A.R."/>
        </authorList>
    </citation>
    <scope>NUCLEOTIDE SEQUENCE</scope>
    <source>
        <strain evidence="1">Acra3RX</strain>
        <tissue evidence="1">Leaf</tissue>
    </source>
</reference>
<comment type="caution">
    <text evidence="1">The sequence shown here is derived from an EMBL/GenBank/DDBJ whole genome shotgun (WGS) entry which is preliminary data.</text>
</comment>
<name>A0AAE1MQR9_9FABA</name>
<protein>
    <submittedName>
        <fullName evidence="1">Uncharacterized protein</fullName>
    </submittedName>
</protein>
<proteinExistence type="predicted"/>
<organism evidence="1 2">
    <name type="scientific">Acacia crassicarpa</name>
    <name type="common">northern wattle</name>
    <dbReference type="NCBI Taxonomy" id="499986"/>
    <lineage>
        <taxon>Eukaryota</taxon>
        <taxon>Viridiplantae</taxon>
        <taxon>Streptophyta</taxon>
        <taxon>Embryophyta</taxon>
        <taxon>Tracheophyta</taxon>
        <taxon>Spermatophyta</taxon>
        <taxon>Magnoliopsida</taxon>
        <taxon>eudicotyledons</taxon>
        <taxon>Gunneridae</taxon>
        <taxon>Pentapetalae</taxon>
        <taxon>rosids</taxon>
        <taxon>fabids</taxon>
        <taxon>Fabales</taxon>
        <taxon>Fabaceae</taxon>
        <taxon>Caesalpinioideae</taxon>
        <taxon>mimosoid clade</taxon>
        <taxon>Acacieae</taxon>
        <taxon>Acacia</taxon>
    </lineage>
</organism>
<evidence type="ECO:0000313" key="2">
    <source>
        <dbReference type="Proteomes" id="UP001293593"/>
    </source>
</evidence>
<accession>A0AAE1MQR9</accession>
<keyword evidence="2" id="KW-1185">Reference proteome</keyword>
<gene>
    <name evidence="1" type="ORF">QN277_017676</name>
</gene>
<evidence type="ECO:0000313" key="1">
    <source>
        <dbReference type="EMBL" id="KAK4274464.1"/>
    </source>
</evidence>
<dbReference type="Proteomes" id="UP001293593">
    <property type="component" value="Unassembled WGS sequence"/>
</dbReference>
<dbReference type="EMBL" id="JAWXYG010000004">
    <property type="protein sequence ID" value="KAK4274464.1"/>
    <property type="molecule type" value="Genomic_DNA"/>
</dbReference>
<dbReference type="AlphaFoldDB" id="A0AAE1MQR9"/>